<proteinExistence type="predicted"/>
<reference evidence="1 2" key="1">
    <citation type="submission" date="2016-10" db="EMBL/GenBank/DDBJ databases">
        <authorList>
            <person name="de Groot N.N."/>
        </authorList>
    </citation>
    <scope>NUCLEOTIDE SEQUENCE [LARGE SCALE GENOMIC DNA]</scope>
    <source>
        <strain evidence="1 2">DSM 22900</strain>
    </source>
</reference>
<evidence type="ECO:0000313" key="1">
    <source>
        <dbReference type="EMBL" id="SFC62701.1"/>
    </source>
</evidence>
<evidence type="ECO:0000313" key="2">
    <source>
        <dbReference type="Proteomes" id="UP000199577"/>
    </source>
</evidence>
<sequence>MKRINIFAFTAWLALAGCAKVEYREIHEPAYLRVFNNLNYEVKLENRFEEQPFLTMLIDPEFDAEGVPIGGAIVGDHLDQRASYAPPFPTHSSTSTSYRNPEYPGKANVLVGPVLNGFDLSSWAQIPSGEHRILFVFRPISAEPFAALPARLRSQVFIDTVVSLAPGEVYTLHVLQKDFVTKQNGMILRQENFHKQPFADSLVYFNVYNMSAKGFWNAESMLKPEITSYGNMRWGMRDEMDMYLTLNRSIPGVDHMTTLSESLPLPGHYMNYVGTVRRDTEHAAVSPYAAFPVFADTASNGISTTTVQTLLLVAPGMDPAVAPGSSRDAFDSNGTYIPLAFHGKIPDVRVTGLGSAVPFPNMIVSEHSGVYNPRSFATVNSIEVVNGRAYLMTVQRKYAPPVYN</sequence>
<keyword evidence="2" id="KW-1185">Reference proteome</keyword>
<dbReference type="Proteomes" id="UP000199577">
    <property type="component" value="Unassembled WGS sequence"/>
</dbReference>
<dbReference type="STRING" id="623281.SAMN05421747_116125"/>
<dbReference type="EMBL" id="FOLL01000016">
    <property type="protein sequence ID" value="SFC62701.1"/>
    <property type="molecule type" value="Genomic_DNA"/>
</dbReference>
<organism evidence="1 2">
    <name type="scientific">Parapedobacter composti</name>
    <dbReference type="NCBI Taxonomy" id="623281"/>
    <lineage>
        <taxon>Bacteria</taxon>
        <taxon>Pseudomonadati</taxon>
        <taxon>Bacteroidota</taxon>
        <taxon>Sphingobacteriia</taxon>
        <taxon>Sphingobacteriales</taxon>
        <taxon>Sphingobacteriaceae</taxon>
        <taxon>Parapedobacter</taxon>
    </lineage>
</organism>
<dbReference type="RefSeq" id="WP_090974537.1">
    <property type="nucleotide sequence ID" value="NZ_FOLL01000016.1"/>
</dbReference>
<dbReference type="OrthoDB" id="616292at2"/>
<name>A0A1I1KPR7_9SPHI</name>
<dbReference type="AlphaFoldDB" id="A0A1I1KPR7"/>
<dbReference type="PROSITE" id="PS51257">
    <property type="entry name" value="PROKAR_LIPOPROTEIN"/>
    <property type="match status" value="1"/>
</dbReference>
<accession>A0A1I1KPR7</accession>
<protein>
    <submittedName>
        <fullName evidence="1">Uncharacterized protein</fullName>
    </submittedName>
</protein>
<gene>
    <name evidence="1" type="ORF">SAMN05421747_116125</name>
</gene>